<comment type="similarity">
    <text evidence="2 11">Belongs to the G-protein coupled receptor T2R family.</text>
</comment>
<comment type="caution">
    <text evidence="14">The sequence shown here is derived from an EMBL/GenBank/DDBJ whole genome shotgun (WGS) entry which is preliminary data.</text>
</comment>
<evidence type="ECO:0000256" key="7">
    <source>
        <dbReference type="ARBA" id="ARBA00023040"/>
    </source>
</evidence>
<evidence type="ECO:0000256" key="2">
    <source>
        <dbReference type="ARBA" id="ARBA00007376"/>
    </source>
</evidence>
<dbReference type="Gene3D" id="1.20.1070.10">
    <property type="entry name" value="Rhodopsin 7-helix transmembrane proteins"/>
    <property type="match status" value="1"/>
</dbReference>
<evidence type="ECO:0000256" key="5">
    <source>
        <dbReference type="ARBA" id="ARBA00022692"/>
    </source>
</evidence>
<dbReference type="Pfam" id="PF05296">
    <property type="entry name" value="TAS2R"/>
    <property type="match status" value="1"/>
</dbReference>
<gene>
    <name evidence="14" type="ORF">NDU88_000465</name>
</gene>
<feature type="transmembrane region" description="Helical" evidence="13">
    <location>
        <begin position="85"/>
        <end position="110"/>
    </location>
</feature>
<keyword evidence="6 13" id="KW-1133">Transmembrane helix</keyword>
<evidence type="ECO:0000256" key="10">
    <source>
        <dbReference type="ARBA" id="ARBA00023224"/>
    </source>
</evidence>
<dbReference type="SUPFAM" id="SSF81321">
    <property type="entry name" value="Family A G protein-coupled receptor-like"/>
    <property type="match status" value="1"/>
</dbReference>
<dbReference type="GO" id="GO:0004930">
    <property type="term" value="F:G protein-coupled receptor activity"/>
    <property type="evidence" value="ECO:0007669"/>
    <property type="project" value="UniProtKB-KW"/>
</dbReference>
<organism evidence="14 15">
    <name type="scientific">Pleurodeles waltl</name>
    <name type="common">Iberian ribbed newt</name>
    <dbReference type="NCBI Taxonomy" id="8319"/>
    <lineage>
        <taxon>Eukaryota</taxon>
        <taxon>Metazoa</taxon>
        <taxon>Chordata</taxon>
        <taxon>Craniata</taxon>
        <taxon>Vertebrata</taxon>
        <taxon>Euteleostomi</taxon>
        <taxon>Amphibia</taxon>
        <taxon>Batrachia</taxon>
        <taxon>Caudata</taxon>
        <taxon>Salamandroidea</taxon>
        <taxon>Salamandridae</taxon>
        <taxon>Pleurodelinae</taxon>
        <taxon>Pleurodeles</taxon>
    </lineage>
</organism>
<keyword evidence="5 12" id="KW-0812">Transmembrane</keyword>
<accession>A0AAV7P4A1</accession>
<evidence type="ECO:0000313" key="14">
    <source>
        <dbReference type="EMBL" id="KAJ1121959.1"/>
    </source>
</evidence>
<keyword evidence="10 12" id="KW-0807">Transducer</keyword>
<dbReference type="EMBL" id="JANPWB010000011">
    <property type="protein sequence ID" value="KAJ1121959.1"/>
    <property type="molecule type" value="Genomic_DNA"/>
</dbReference>
<evidence type="ECO:0000256" key="1">
    <source>
        <dbReference type="ARBA" id="ARBA00004141"/>
    </source>
</evidence>
<keyword evidence="4 12" id="KW-0716">Sensory transduction</keyword>
<protein>
    <recommendedName>
        <fullName evidence="12">Taste receptor type 2</fullName>
    </recommendedName>
</protein>
<evidence type="ECO:0000256" key="9">
    <source>
        <dbReference type="ARBA" id="ARBA00023170"/>
    </source>
</evidence>
<evidence type="ECO:0000256" key="3">
    <source>
        <dbReference type="ARBA" id="ARBA00022480"/>
    </source>
</evidence>
<evidence type="ECO:0000256" key="6">
    <source>
        <dbReference type="ARBA" id="ARBA00022989"/>
    </source>
</evidence>
<dbReference type="Proteomes" id="UP001066276">
    <property type="component" value="Chromosome 7"/>
</dbReference>
<dbReference type="PANTHER" id="PTHR11394:SF144">
    <property type="entry name" value="TASTE RECEPTOR TYPE 2"/>
    <property type="match status" value="1"/>
</dbReference>
<sequence>MAPTQISEGVLNVIFCVVALMGNTFIVTINFRDWIKSNKDMKISNVIVTFLGVTNICLQCAMYVLHLGANFLVDIIVNPDGVFDAVMTVCYCLYTSSLWLAAWLCVYYCIMIAKWSHPSYIWIRVRFPKVVPWLLCGSQLFSLTNIISTDCNVYDQAFTDQMSSVLNDTYYNISSNCTKTNVISESGCLIVFLIHALVASASFAIFSFSAGMIITTLYGHMKLMSRTGDSFRNPRLDAHLGAMKTVTMLLILYISNYLAYCLIVLRVVRYNSIGFMIGKIVTSAFPATSSCILILGNRRLKKTLGQILRKTRCCKGEAPLSAS</sequence>
<keyword evidence="9 12" id="KW-0675">Receptor</keyword>
<evidence type="ECO:0000256" key="4">
    <source>
        <dbReference type="ARBA" id="ARBA00022606"/>
    </source>
</evidence>
<dbReference type="GO" id="GO:0033038">
    <property type="term" value="F:bitter taste receptor activity"/>
    <property type="evidence" value="ECO:0007669"/>
    <property type="project" value="InterPro"/>
</dbReference>
<keyword evidence="8 12" id="KW-0472">Membrane</keyword>
<name>A0AAV7P4A1_PLEWA</name>
<feature type="transmembrane region" description="Helical" evidence="13">
    <location>
        <begin position="43"/>
        <end position="65"/>
    </location>
</feature>
<evidence type="ECO:0000256" key="11">
    <source>
        <dbReference type="RuleBase" id="RU004423"/>
    </source>
</evidence>
<keyword evidence="15" id="KW-1185">Reference proteome</keyword>
<proteinExistence type="inferred from homology"/>
<dbReference type="InterPro" id="IPR007960">
    <property type="entry name" value="TAS2R"/>
</dbReference>
<feature type="transmembrane region" description="Helical" evidence="13">
    <location>
        <begin position="12"/>
        <end position="31"/>
    </location>
</feature>
<dbReference type="AlphaFoldDB" id="A0AAV7P4A1"/>
<comment type="subcellular location">
    <subcellularLocation>
        <location evidence="1 12">Membrane</location>
        <topology evidence="1 12">Multi-pass membrane protein</topology>
    </subcellularLocation>
</comment>
<dbReference type="GO" id="GO:0016020">
    <property type="term" value="C:membrane"/>
    <property type="evidence" value="ECO:0007669"/>
    <property type="project" value="UniProtKB-SubCell"/>
</dbReference>
<dbReference type="PANTHER" id="PTHR11394">
    <property type="entry name" value="TASTE RECEPTOR TYPE 2"/>
    <property type="match status" value="1"/>
</dbReference>
<feature type="transmembrane region" description="Helical" evidence="13">
    <location>
        <begin position="273"/>
        <end position="295"/>
    </location>
</feature>
<keyword evidence="7 12" id="KW-0297">G-protein coupled receptor</keyword>
<evidence type="ECO:0000256" key="12">
    <source>
        <dbReference type="RuleBase" id="RU004424"/>
    </source>
</evidence>
<evidence type="ECO:0000256" key="8">
    <source>
        <dbReference type="ARBA" id="ARBA00023136"/>
    </source>
</evidence>
<evidence type="ECO:0000256" key="13">
    <source>
        <dbReference type="SAM" id="Phobius"/>
    </source>
</evidence>
<evidence type="ECO:0000313" key="15">
    <source>
        <dbReference type="Proteomes" id="UP001066276"/>
    </source>
</evidence>
<reference evidence="14" key="1">
    <citation type="journal article" date="2022" name="bioRxiv">
        <title>Sequencing and chromosome-scale assembly of the giantPleurodeles waltlgenome.</title>
        <authorList>
            <person name="Brown T."/>
            <person name="Elewa A."/>
            <person name="Iarovenko S."/>
            <person name="Subramanian E."/>
            <person name="Araus A.J."/>
            <person name="Petzold A."/>
            <person name="Susuki M."/>
            <person name="Suzuki K.-i.T."/>
            <person name="Hayashi T."/>
            <person name="Toyoda A."/>
            <person name="Oliveira C."/>
            <person name="Osipova E."/>
            <person name="Leigh N.D."/>
            <person name="Simon A."/>
            <person name="Yun M.H."/>
        </authorList>
    </citation>
    <scope>NUCLEOTIDE SEQUENCE</scope>
    <source>
        <strain evidence="14">20211129_DDA</strain>
        <tissue evidence="14">Liver</tissue>
    </source>
</reference>
<feature type="transmembrane region" description="Helical" evidence="13">
    <location>
        <begin position="189"/>
        <end position="219"/>
    </location>
</feature>
<feature type="transmembrane region" description="Helical" evidence="13">
    <location>
        <begin position="240"/>
        <end position="267"/>
    </location>
</feature>
<dbReference type="FunFam" id="1.20.1070.10:FF:000055">
    <property type="entry name" value="Taste receptor type 2"/>
    <property type="match status" value="1"/>
</dbReference>
<keyword evidence="3 12" id="KW-0919">Taste</keyword>